<feature type="chain" id="PRO_5040148260" description="Secreted protein" evidence="1">
    <location>
        <begin position="25"/>
        <end position="111"/>
    </location>
</feature>
<name>A0A9P9L5D7_FUSSL</name>
<evidence type="ECO:0000313" key="3">
    <source>
        <dbReference type="Proteomes" id="UP000736672"/>
    </source>
</evidence>
<organism evidence="2 3">
    <name type="scientific">Fusarium solani</name>
    <name type="common">Filamentous fungus</name>
    <dbReference type="NCBI Taxonomy" id="169388"/>
    <lineage>
        <taxon>Eukaryota</taxon>
        <taxon>Fungi</taxon>
        <taxon>Dikarya</taxon>
        <taxon>Ascomycota</taxon>
        <taxon>Pezizomycotina</taxon>
        <taxon>Sordariomycetes</taxon>
        <taxon>Hypocreomycetidae</taxon>
        <taxon>Hypocreales</taxon>
        <taxon>Nectriaceae</taxon>
        <taxon>Fusarium</taxon>
        <taxon>Fusarium solani species complex</taxon>
    </lineage>
</organism>
<dbReference type="Proteomes" id="UP000736672">
    <property type="component" value="Unassembled WGS sequence"/>
</dbReference>
<keyword evidence="1" id="KW-0732">Signal</keyword>
<gene>
    <name evidence="2" type="ORF">B0J15DRAFT_133048</name>
</gene>
<evidence type="ECO:0008006" key="4">
    <source>
        <dbReference type="Google" id="ProtNLM"/>
    </source>
</evidence>
<evidence type="ECO:0000256" key="1">
    <source>
        <dbReference type="SAM" id="SignalP"/>
    </source>
</evidence>
<protein>
    <recommendedName>
        <fullName evidence="4">Secreted protein</fullName>
    </recommendedName>
</protein>
<dbReference type="EMBL" id="JAGTJS010000002">
    <property type="protein sequence ID" value="KAH7274532.1"/>
    <property type="molecule type" value="Genomic_DNA"/>
</dbReference>
<feature type="signal peptide" evidence="1">
    <location>
        <begin position="1"/>
        <end position="24"/>
    </location>
</feature>
<accession>A0A9P9L5D7</accession>
<reference evidence="2" key="1">
    <citation type="journal article" date="2021" name="Nat. Commun.">
        <title>Genetic determinants of endophytism in the Arabidopsis root mycobiome.</title>
        <authorList>
            <person name="Mesny F."/>
            <person name="Miyauchi S."/>
            <person name="Thiergart T."/>
            <person name="Pickel B."/>
            <person name="Atanasova L."/>
            <person name="Karlsson M."/>
            <person name="Huettel B."/>
            <person name="Barry K.W."/>
            <person name="Haridas S."/>
            <person name="Chen C."/>
            <person name="Bauer D."/>
            <person name="Andreopoulos W."/>
            <person name="Pangilinan J."/>
            <person name="LaButti K."/>
            <person name="Riley R."/>
            <person name="Lipzen A."/>
            <person name="Clum A."/>
            <person name="Drula E."/>
            <person name="Henrissat B."/>
            <person name="Kohler A."/>
            <person name="Grigoriev I.V."/>
            <person name="Martin F.M."/>
            <person name="Hacquard S."/>
        </authorList>
    </citation>
    <scope>NUCLEOTIDE SEQUENCE</scope>
    <source>
        <strain evidence="2">FSSC 5 MPI-SDFR-AT-0091</strain>
    </source>
</reference>
<keyword evidence="3" id="KW-1185">Reference proteome</keyword>
<sequence length="111" mass="12202">MISRHCRFFSLQLFLITAPPSCDQRSPPHGPHRLSTSYQWTKQCEENSNPRVQSYMLHVHDLSCLTPYTPGMMDSTSGNPCLGLSGVDSIPNSGILARPAIVPPTFVISSS</sequence>
<dbReference type="AlphaFoldDB" id="A0A9P9L5D7"/>
<proteinExistence type="predicted"/>
<comment type="caution">
    <text evidence="2">The sequence shown here is derived from an EMBL/GenBank/DDBJ whole genome shotgun (WGS) entry which is preliminary data.</text>
</comment>
<evidence type="ECO:0000313" key="2">
    <source>
        <dbReference type="EMBL" id="KAH7274532.1"/>
    </source>
</evidence>